<gene>
    <name evidence="13" type="ORF">CMV_022086</name>
</gene>
<evidence type="ECO:0000256" key="4">
    <source>
        <dbReference type="ARBA" id="ARBA00023125"/>
    </source>
</evidence>
<dbReference type="Gene3D" id="1.10.10.60">
    <property type="entry name" value="Homeodomain-like"/>
    <property type="match status" value="1"/>
</dbReference>
<evidence type="ECO:0000256" key="11">
    <source>
        <dbReference type="SAM" id="MobiDB-lite"/>
    </source>
</evidence>
<evidence type="ECO:0000256" key="9">
    <source>
        <dbReference type="PROSITE-ProRule" id="PRU00108"/>
    </source>
</evidence>
<name>A0A8J4VBZ1_9ROSI</name>
<dbReference type="AlphaFoldDB" id="A0A8J4VBZ1"/>
<accession>A0A8J4VBZ1</accession>
<evidence type="ECO:0000313" key="14">
    <source>
        <dbReference type="Proteomes" id="UP000737018"/>
    </source>
</evidence>
<dbReference type="PANTHER" id="PTHR45940">
    <property type="entry name" value="WUSCHEL-RELATED HOMEOBOX 1-RELATED"/>
    <property type="match status" value="1"/>
</dbReference>
<evidence type="ECO:0000256" key="2">
    <source>
        <dbReference type="ARBA" id="ARBA00022473"/>
    </source>
</evidence>
<feature type="region of interest" description="Disordered" evidence="11">
    <location>
        <begin position="1"/>
        <end position="24"/>
    </location>
</feature>
<proteinExistence type="inferred from homology"/>
<dbReference type="Proteomes" id="UP000737018">
    <property type="component" value="Unassembled WGS sequence"/>
</dbReference>
<dbReference type="GO" id="GO:0005634">
    <property type="term" value="C:nucleus"/>
    <property type="evidence" value="ECO:0007669"/>
    <property type="project" value="UniProtKB-SubCell"/>
</dbReference>
<keyword evidence="4 9" id="KW-0238">DNA-binding</keyword>
<dbReference type="InterPro" id="IPR044555">
    <property type="entry name" value="WUSCHEL-like"/>
</dbReference>
<dbReference type="PROSITE" id="PS50071">
    <property type="entry name" value="HOMEOBOX_2"/>
    <property type="match status" value="1"/>
</dbReference>
<evidence type="ECO:0000313" key="13">
    <source>
        <dbReference type="EMBL" id="KAF3952347.1"/>
    </source>
</evidence>
<evidence type="ECO:0000256" key="3">
    <source>
        <dbReference type="ARBA" id="ARBA00023015"/>
    </source>
</evidence>
<dbReference type="GO" id="GO:0003677">
    <property type="term" value="F:DNA binding"/>
    <property type="evidence" value="ECO:0007669"/>
    <property type="project" value="UniProtKB-UniRule"/>
</dbReference>
<feature type="compositionally biased region" description="Polar residues" evidence="11">
    <location>
        <begin position="1"/>
        <end position="11"/>
    </location>
</feature>
<dbReference type="GO" id="GO:0099402">
    <property type="term" value="P:plant organ development"/>
    <property type="evidence" value="ECO:0007669"/>
    <property type="project" value="InterPro"/>
</dbReference>
<comment type="similarity">
    <text evidence="8">Belongs to the WUS homeobox family.</text>
</comment>
<dbReference type="InterPro" id="IPR009057">
    <property type="entry name" value="Homeodomain-like_sf"/>
</dbReference>
<dbReference type="SMART" id="SM00389">
    <property type="entry name" value="HOX"/>
    <property type="match status" value="1"/>
</dbReference>
<keyword evidence="3" id="KW-0805">Transcription regulation</keyword>
<evidence type="ECO:0000259" key="12">
    <source>
        <dbReference type="PROSITE" id="PS50071"/>
    </source>
</evidence>
<evidence type="ECO:0000256" key="8">
    <source>
        <dbReference type="ARBA" id="ARBA00024040"/>
    </source>
</evidence>
<dbReference type="EMBL" id="JRKL02004537">
    <property type="protein sequence ID" value="KAF3952347.1"/>
    <property type="molecule type" value="Genomic_DNA"/>
</dbReference>
<comment type="subcellular location">
    <subcellularLocation>
        <location evidence="1 9 10">Nucleus</location>
    </subcellularLocation>
</comment>
<feature type="domain" description="Homeobox" evidence="12">
    <location>
        <begin position="24"/>
        <end position="90"/>
    </location>
</feature>
<keyword evidence="2" id="KW-0217">Developmental protein</keyword>
<evidence type="ECO:0000256" key="5">
    <source>
        <dbReference type="ARBA" id="ARBA00023155"/>
    </source>
</evidence>
<evidence type="ECO:0000256" key="1">
    <source>
        <dbReference type="ARBA" id="ARBA00004123"/>
    </source>
</evidence>
<comment type="caution">
    <text evidence="13">The sequence shown here is derived from an EMBL/GenBank/DDBJ whole genome shotgun (WGS) entry which is preliminary data.</text>
</comment>
<sequence>MEPQNQQQQALNEDGGSGKGGYLCRPSITRWTPTTDQIRILKDLYYNNGVRSPSAEQIQRISARLRKYGKIEGKNVFYWFQNHKARERQKKRLNSDVPMQRGVGVGNTNWNSTPEESIHTKYPLPNITSGISASSLSSGVITVGHMGNYGYGSVTMEKSFRNCSISNGGNNGGVGGSIGHNSGCVGVDPYSSSYSTLFDKRRLMEENLGGQEDEEEEEEEVEAGEKETLPLFPMHAEDINGFCNMNPYTTNGHYMYTSCYRSADDGINGSRTSLELSLNSYCHRSSPYH</sequence>
<keyword evidence="7 9" id="KW-0539">Nucleus</keyword>
<keyword evidence="14" id="KW-1185">Reference proteome</keyword>
<keyword evidence="5 9" id="KW-0371">Homeobox</keyword>
<evidence type="ECO:0000256" key="7">
    <source>
        <dbReference type="ARBA" id="ARBA00023242"/>
    </source>
</evidence>
<evidence type="ECO:0000256" key="10">
    <source>
        <dbReference type="RuleBase" id="RU000682"/>
    </source>
</evidence>
<protein>
    <recommendedName>
        <fullName evidence="12">Homeobox domain-containing protein</fullName>
    </recommendedName>
</protein>
<dbReference type="PANTHER" id="PTHR45940:SF2">
    <property type="entry name" value="WUSCHEL-RELATED HOMEOBOX 1"/>
    <property type="match status" value="1"/>
</dbReference>
<dbReference type="Pfam" id="PF00046">
    <property type="entry name" value="Homeodomain"/>
    <property type="match status" value="1"/>
</dbReference>
<dbReference type="CDD" id="cd00086">
    <property type="entry name" value="homeodomain"/>
    <property type="match status" value="1"/>
</dbReference>
<dbReference type="GO" id="GO:0003700">
    <property type="term" value="F:DNA-binding transcription factor activity"/>
    <property type="evidence" value="ECO:0007669"/>
    <property type="project" value="InterPro"/>
</dbReference>
<dbReference type="SUPFAM" id="SSF46689">
    <property type="entry name" value="Homeodomain-like"/>
    <property type="match status" value="1"/>
</dbReference>
<feature type="DNA-binding region" description="Homeobox" evidence="9">
    <location>
        <begin position="26"/>
        <end position="91"/>
    </location>
</feature>
<evidence type="ECO:0000256" key="6">
    <source>
        <dbReference type="ARBA" id="ARBA00023163"/>
    </source>
</evidence>
<dbReference type="InterPro" id="IPR001356">
    <property type="entry name" value="HD"/>
</dbReference>
<reference evidence="13" key="1">
    <citation type="submission" date="2020-03" db="EMBL/GenBank/DDBJ databases">
        <title>Castanea mollissima Vanexum genome sequencing.</title>
        <authorList>
            <person name="Staton M."/>
        </authorList>
    </citation>
    <scope>NUCLEOTIDE SEQUENCE</scope>
    <source>
        <tissue evidence="13">Leaf</tissue>
    </source>
</reference>
<dbReference type="OrthoDB" id="773671at2759"/>
<keyword evidence="6" id="KW-0804">Transcription</keyword>
<organism evidence="13 14">
    <name type="scientific">Castanea mollissima</name>
    <name type="common">Chinese chestnut</name>
    <dbReference type="NCBI Taxonomy" id="60419"/>
    <lineage>
        <taxon>Eukaryota</taxon>
        <taxon>Viridiplantae</taxon>
        <taxon>Streptophyta</taxon>
        <taxon>Embryophyta</taxon>
        <taxon>Tracheophyta</taxon>
        <taxon>Spermatophyta</taxon>
        <taxon>Magnoliopsida</taxon>
        <taxon>eudicotyledons</taxon>
        <taxon>Gunneridae</taxon>
        <taxon>Pentapetalae</taxon>
        <taxon>rosids</taxon>
        <taxon>fabids</taxon>
        <taxon>Fagales</taxon>
        <taxon>Fagaceae</taxon>
        <taxon>Castanea</taxon>
    </lineage>
</organism>